<accession>A0A0A9H1U2</accession>
<evidence type="ECO:0000313" key="1">
    <source>
        <dbReference type="EMBL" id="JAE30727.1"/>
    </source>
</evidence>
<dbReference type="AlphaFoldDB" id="A0A0A9H1U2"/>
<organism evidence="1">
    <name type="scientific">Arundo donax</name>
    <name type="common">Giant reed</name>
    <name type="synonym">Donax arundinaceus</name>
    <dbReference type="NCBI Taxonomy" id="35708"/>
    <lineage>
        <taxon>Eukaryota</taxon>
        <taxon>Viridiplantae</taxon>
        <taxon>Streptophyta</taxon>
        <taxon>Embryophyta</taxon>
        <taxon>Tracheophyta</taxon>
        <taxon>Spermatophyta</taxon>
        <taxon>Magnoliopsida</taxon>
        <taxon>Liliopsida</taxon>
        <taxon>Poales</taxon>
        <taxon>Poaceae</taxon>
        <taxon>PACMAD clade</taxon>
        <taxon>Arundinoideae</taxon>
        <taxon>Arundineae</taxon>
        <taxon>Arundo</taxon>
    </lineage>
</organism>
<proteinExistence type="predicted"/>
<name>A0A0A9H1U2_ARUDO</name>
<reference evidence="1" key="2">
    <citation type="journal article" date="2015" name="Data Brief">
        <title>Shoot transcriptome of the giant reed, Arundo donax.</title>
        <authorList>
            <person name="Barrero R.A."/>
            <person name="Guerrero F.D."/>
            <person name="Moolhuijzen P."/>
            <person name="Goolsby J.A."/>
            <person name="Tidwell J."/>
            <person name="Bellgard S.E."/>
            <person name="Bellgard M.I."/>
        </authorList>
    </citation>
    <scope>NUCLEOTIDE SEQUENCE</scope>
    <source>
        <tissue evidence="1">Shoot tissue taken approximately 20 cm above the soil surface</tissue>
    </source>
</reference>
<reference evidence="1" key="1">
    <citation type="submission" date="2014-09" db="EMBL/GenBank/DDBJ databases">
        <authorList>
            <person name="Magalhaes I.L.F."/>
            <person name="Oliveira U."/>
            <person name="Santos F.R."/>
            <person name="Vidigal T.H.D.A."/>
            <person name="Brescovit A.D."/>
            <person name="Santos A.J."/>
        </authorList>
    </citation>
    <scope>NUCLEOTIDE SEQUENCE</scope>
    <source>
        <tissue evidence="1">Shoot tissue taken approximately 20 cm above the soil surface</tissue>
    </source>
</reference>
<dbReference type="EMBL" id="GBRH01167169">
    <property type="protein sequence ID" value="JAE30727.1"/>
    <property type="molecule type" value="Transcribed_RNA"/>
</dbReference>
<sequence>MEVGGYRNIPYLNLTKGICICKSNKVLTSPYICYNSYCTEYHYALLDQYFGATVGSRF</sequence>
<protein>
    <submittedName>
        <fullName evidence="1">Uncharacterized protein</fullName>
    </submittedName>
</protein>